<reference evidence="2" key="1">
    <citation type="submission" date="2020-04" db="EMBL/GenBank/DDBJ databases">
        <title>Deep metagenomics examines the oral microbiome during advanced dental caries in children, revealing novel taxa and co-occurrences with host molecules.</title>
        <authorList>
            <person name="Baker J.L."/>
            <person name="Morton J.T."/>
            <person name="Dinis M."/>
            <person name="Alvarez R."/>
            <person name="Tran N.C."/>
            <person name="Knight R."/>
            <person name="Edlund A."/>
        </authorList>
    </citation>
    <scope>NUCLEOTIDE SEQUENCE</scope>
    <source>
        <strain evidence="2">JCVI_29_bin.11</strain>
    </source>
</reference>
<accession>A0A930PNA1</accession>
<evidence type="ECO:0008006" key="4">
    <source>
        <dbReference type="Google" id="ProtNLM"/>
    </source>
</evidence>
<dbReference type="AlphaFoldDB" id="A0A930PNA1"/>
<sequence length="205" mass="23372">MSYGFDDDVMPMTAPIPVVSEQHDFLAERVKALEALSDQLLDVLDALRQRVEQLESTGPVPAAVGGDYEMQDVAPAEPATYVPYCWKHVSAAEARGLWVRLREWVDWVNARYFSSSWESIRPCWFRHPAAVEELTALWAAWESAYRASDEGEGFSDAALWWHEKLHAVVHRLWEEQFAECKAGHQDPDVYERATDPSFDQFLQGG</sequence>
<dbReference type="Proteomes" id="UP000713964">
    <property type="component" value="Unassembled WGS sequence"/>
</dbReference>
<organism evidence="2 3">
    <name type="scientific">Rothia mucilaginosa</name>
    <dbReference type="NCBI Taxonomy" id="43675"/>
    <lineage>
        <taxon>Bacteria</taxon>
        <taxon>Bacillati</taxon>
        <taxon>Actinomycetota</taxon>
        <taxon>Actinomycetes</taxon>
        <taxon>Micrococcales</taxon>
        <taxon>Micrococcaceae</taxon>
        <taxon>Rothia</taxon>
    </lineage>
</organism>
<keyword evidence="1" id="KW-0175">Coiled coil</keyword>
<comment type="caution">
    <text evidence="2">The sequence shown here is derived from an EMBL/GenBank/DDBJ whole genome shotgun (WGS) entry which is preliminary data.</text>
</comment>
<protein>
    <recommendedName>
        <fullName evidence="4">DUF4913 domain-containing protein</fullName>
    </recommendedName>
</protein>
<gene>
    <name evidence="2" type="ORF">HXO58_09275</name>
</gene>
<proteinExistence type="predicted"/>
<evidence type="ECO:0000313" key="2">
    <source>
        <dbReference type="EMBL" id="MBF1660002.1"/>
    </source>
</evidence>
<evidence type="ECO:0000313" key="3">
    <source>
        <dbReference type="Proteomes" id="UP000713964"/>
    </source>
</evidence>
<name>A0A930PNA1_9MICC</name>
<evidence type="ECO:0000256" key="1">
    <source>
        <dbReference type="SAM" id="Coils"/>
    </source>
</evidence>
<dbReference type="EMBL" id="JABZXL010000036">
    <property type="protein sequence ID" value="MBF1660002.1"/>
    <property type="molecule type" value="Genomic_DNA"/>
</dbReference>
<feature type="coiled-coil region" evidence="1">
    <location>
        <begin position="30"/>
        <end position="57"/>
    </location>
</feature>